<evidence type="ECO:0000256" key="4">
    <source>
        <dbReference type="SAM" id="MobiDB-lite"/>
    </source>
</evidence>
<gene>
    <name evidence="5" type="primary">BCP1</name>
    <name evidence="5" type="ORF">LTR78_002047</name>
</gene>
<organism evidence="5 6">
    <name type="scientific">Recurvomyces mirabilis</name>
    <dbReference type="NCBI Taxonomy" id="574656"/>
    <lineage>
        <taxon>Eukaryota</taxon>
        <taxon>Fungi</taxon>
        <taxon>Dikarya</taxon>
        <taxon>Ascomycota</taxon>
        <taxon>Pezizomycotina</taxon>
        <taxon>Dothideomycetes</taxon>
        <taxon>Dothideomycetidae</taxon>
        <taxon>Mycosphaerellales</taxon>
        <taxon>Teratosphaeriaceae</taxon>
        <taxon>Recurvomyces</taxon>
    </lineage>
</organism>
<evidence type="ECO:0000313" key="6">
    <source>
        <dbReference type="Proteomes" id="UP001274830"/>
    </source>
</evidence>
<evidence type="ECO:0000256" key="2">
    <source>
        <dbReference type="ARBA" id="ARBA00006781"/>
    </source>
</evidence>
<feature type="compositionally biased region" description="Basic and acidic residues" evidence="4">
    <location>
        <begin position="1"/>
        <end position="20"/>
    </location>
</feature>
<proteinExistence type="inferred from homology"/>
<dbReference type="InterPro" id="IPR025602">
    <property type="entry name" value="BCP1_family"/>
</dbReference>
<keyword evidence="3" id="KW-0539">Nucleus</keyword>
<keyword evidence="3" id="KW-0813">Transport</keyword>
<sequence>MSKRKASGEKPPRKEDRTNIDDDEDSDGDSTEILDIDFEWCTPGEVDFHGLKLLLRQLFDVDNDLLDLSELTNLILSQSHVGSTVKCEGDEEGEMSDPYAFMTVLNLSHYREKPAMAQLIRYLISIAAAHDTLKQLQQLLAPDSKAQVGLILGERFINMPHQIVPPLYTQLDSEIAAAAKSGEPFAFTHYLVFSRTYIEVASQLDMDVKDDRPQKKKPKKGGKGSTDAEVFYFHPEDEVLQKAAMGFANFEYTKQGGEGASDAKRAFQEMGVKPQGLMILLEAGRFKGVVREVEEYLSGES</sequence>
<comment type="function">
    <text evidence="1 3">Involved in nuclear export, actin cytoskeleton organization and vesicular transport.</text>
</comment>
<comment type="caution">
    <text evidence="5">The sequence shown here is derived from an EMBL/GenBank/DDBJ whole genome shotgun (WGS) entry which is preliminary data.</text>
</comment>
<dbReference type="RefSeq" id="XP_064698090.1">
    <property type="nucleotide sequence ID" value="XM_064834226.1"/>
</dbReference>
<dbReference type="Pfam" id="PF13862">
    <property type="entry name" value="BCCIP"/>
    <property type="match status" value="1"/>
</dbReference>
<dbReference type="PANTHER" id="PTHR13261:SF0">
    <property type="entry name" value="BRCA2 AND CDKN1A-INTERACTING PROTEIN"/>
    <property type="match status" value="1"/>
</dbReference>
<comment type="similarity">
    <text evidence="2 3">Belongs to the BCP1 family.</text>
</comment>
<reference evidence="5" key="1">
    <citation type="submission" date="2023-07" db="EMBL/GenBank/DDBJ databases">
        <title>Black Yeasts Isolated from many extreme environments.</title>
        <authorList>
            <person name="Coleine C."/>
            <person name="Stajich J.E."/>
            <person name="Selbmann L."/>
        </authorList>
    </citation>
    <scope>NUCLEOTIDE SEQUENCE</scope>
    <source>
        <strain evidence="5">CCFEE 5485</strain>
    </source>
</reference>
<dbReference type="PANTHER" id="PTHR13261">
    <property type="entry name" value="BRCA2 AND CDKN1A INTERACTING PROTEIN"/>
    <property type="match status" value="1"/>
</dbReference>
<evidence type="ECO:0000313" key="5">
    <source>
        <dbReference type="EMBL" id="KAK3677952.1"/>
    </source>
</evidence>
<dbReference type="PIRSF" id="PIRSF028983">
    <property type="entry name" value="BCP1"/>
    <property type="match status" value="1"/>
</dbReference>
<dbReference type="GO" id="GO:0005634">
    <property type="term" value="C:nucleus"/>
    <property type="evidence" value="ECO:0007669"/>
    <property type="project" value="UniProtKB-SubCell"/>
</dbReference>
<evidence type="ECO:0000256" key="3">
    <source>
        <dbReference type="PIRNR" id="PIRNR028983"/>
    </source>
</evidence>
<comment type="subcellular location">
    <subcellularLocation>
        <location evidence="3">Nucleus</location>
    </subcellularLocation>
</comment>
<dbReference type="GO" id="GO:0015031">
    <property type="term" value="P:protein transport"/>
    <property type="evidence" value="ECO:0007669"/>
    <property type="project" value="UniProtKB-KW"/>
</dbReference>
<evidence type="ECO:0000256" key="1">
    <source>
        <dbReference type="ARBA" id="ARBA00002688"/>
    </source>
</evidence>
<feature type="region of interest" description="Disordered" evidence="4">
    <location>
        <begin position="1"/>
        <end position="28"/>
    </location>
</feature>
<dbReference type="EMBL" id="JAUTXT010000005">
    <property type="protein sequence ID" value="KAK3677952.1"/>
    <property type="molecule type" value="Genomic_DNA"/>
</dbReference>
<keyword evidence="6" id="KW-1185">Reference proteome</keyword>
<dbReference type="Proteomes" id="UP001274830">
    <property type="component" value="Unassembled WGS sequence"/>
</dbReference>
<dbReference type="AlphaFoldDB" id="A0AAE0WUA1"/>
<dbReference type="GeneID" id="89958755"/>
<name>A0AAE0WUA1_9PEZI</name>
<keyword evidence="3" id="KW-0653">Protein transport</keyword>
<protein>
    <recommendedName>
        <fullName evidence="3">Protein BCP1</fullName>
    </recommendedName>
</protein>
<accession>A0AAE0WUA1</accession>